<dbReference type="PANTHER" id="PTHR37419">
    <property type="entry name" value="SERINE/THREONINE-PROTEIN KINASE TOXIN HIPA"/>
    <property type="match status" value="1"/>
</dbReference>
<accession>A0ABS0ADY2</accession>
<name>A0ABS0ADY2_9GAMM</name>
<comment type="similarity">
    <text evidence="1">Belongs to the HipA Ser/Thr kinase family.</text>
</comment>
<evidence type="ECO:0000256" key="2">
    <source>
        <dbReference type="ARBA" id="ARBA00022679"/>
    </source>
</evidence>
<feature type="domain" description="HipA-like C-terminal" evidence="4">
    <location>
        <begin position="145"/>
        <end position="379"/>
    </location>
</feature>
<dbReference type="RefSeq" id="WP_142947670.1">
    <property type="nucleotide sequence ID" value="NZ_ARXR01000005.1"/>
</dbReference>
<dbReference type="CDD" id="cd17793">
    <property type="entry name" value="HipA"/>
    <property type="match status" value="1"/>
</dbReference>
<comment type="caution">
    <text evidence="6">The sequence shown here is derived from an EMBL/GenBank/DDBJ whole genome shotgun (WGS) entry which is preliminary data.</text>
</comment>
<evidence type="ECO:0000259" key="4">
    <source>
        <dbReference type="Pfam" id="PF07804"/>
    </source>
</evidence>
<dbReference type="NCBIfam" id="TIGR03071">
    <property type="entry name" value="couple_hipA"/>
    <property type="match status" value="1"/>
</dbReference>
<evidence type="ECO:0000256" key="1">
    <source>
        <dbReference type="ARBA" id="ARBA00010164"/>
    </source>
</evidence>
<dbReference type="PANTHER" id="PTHR37419:SF1">
    <property type="entry name" value="SERINE_THREONINE-PROTEIN KINASE TOXIN HIPA"/>
    <property type="match status" value="1"/>
</dbReference>
<keyword evidence="2" id="KW-0808">Transferase</keyword>
<sequence>MSRALNVWYQDRKVGRLLDSGGGRMAFIYDGDWLDDGWAISCSLPVDETGDFLPPDLRGHHFFANLLPEGNARDRLVRQLGIADDDFTLLEKLGGDCAGALQLLPEGDSPNTDGNALRVLTQADLITAIERGRANWLDGDTAPRLSLAGAQDKIPVRATANCDGTWHLQLPEDGAASTHILKLPVRDLKQVPLLEIYTTYIAEKLGLPVAPVRLVRIGPHIASLAERYDRQTHDGVVDRLHQEDFCQAQGLSHNAKYEAGDNAVAKVAAAIQKHCLRPALDLQAFARWQIFNALAGNADGHLKNLSLISHGRKGWSLAPFYDLVCTLAIDNISHQLALPVGSHNDPGNLHRKHWDVFANQLGMAPKYIHRLIRAQASSLSTNLEAWHRNFIEDHQLTSELDNAQAVIKRQIGKAKRDWLP</sequence>
<dbReference type="Pfam" id="PF07804">
    <property type="entry name" value="HipA_C"/>
    <property type="match status" value="1"/>
</dbReference>
<dbReference type="Pfam" id="PF13657">
    <property type="entry name" value="Couple_hipA"/>
    <property type="match status" value="1"/>
</dbReference>
<evidence type="ECO:0000313" key="7">
    <source>
        <dbReference type="Proteomes" id="UP000644441"/>
    </source>
</evidence>
<dbReference type="EMBL" id="ARXR01000005">
    <property type="protein sequence ID" value="MBF5052353.1"/>
    <property type="molecule type" value="Genomic_DNA"/>
</dbReference>
<organism evidence="6 7">
    <name type="scientific">Alloalcanivorax venustensis ISO4</name>
    <dbReference type="NCBI Taxonomy" id="1177184"/>
    <lineage>
        <taxon>Bacteria</taxon>
        <taxon>Pseudomonadati</taxon>
        <taxon>Pseudomonadota</taxon>
        <taxon>Gammaproteobacteria</taxon>
        <taxon>Oceanospirillales</taxon>
        <taxon>Alcanivoracaceae</taxon>
        <taxon>Alloalcanivorax</taxon>
    </lineage>
</organism>
<feature type="domain" description="HipA N-terminal subdomain 1" evidence="5">
    <location>
        <begin position="5"/>
        <end position="103"/>
    </location>
</feature>
<dbReference type="Gene3D" id="1.10.1070.20">
    <property type="match status" value="1"/>
</dbReference>
<dbReference type="InterPro" id="IPR012893">
    <property type="entry name" value="HipA-like_C"/>
</dbReference>
<dbReference type="InterPro" id="IPR017508">
    <property type="entry name" value="HipA_N1"/>
</dbReference>
<keyword evidence="3" id="KW-0418">Kinase</keyword>
<keyword evidence="7" id="KW-1185">Reference proteome</keyword>
<evidence type="ECO:0000313" key="6">
    <source>
        <dbReference type="EMBL" id="MBF5052353.1"/>
    </source>
</evidence>
<protein>
    <submittedName>
        <fullName evidence="6">Protein HipA</fullName>
    </submittedName>
</protein>
<evidence type="ECO:0000256" key="3">
    <source>
        <dbReference type="ARBA" id="ARBA00022777"/>
    </source>
</evidence>
<evidence type="ECO:0000259" key="5">
    <source>
        <dbReference type="Pfam" id="PF13657"/>
    </source>
</evidence>
<gene>
    <name evidence="6" type="ORF">ISO4_00955</name>
</gene>
<reference evidence="6 7" key="1">
    <citation type="submission" date="2012-09" db="EMBL/GenBank/DDBJ databases">
        <title>Genome Sequence of alkane-degrading Bacterium Alcanivorax venustensis ISO4.</title>
        <authorList>
            <person name="Lai Q."/>
            <person name="Shao Z."/>
        </authorList>
    </citation>
    <scope>NUCLEOTIDE SEQUENCE [LARGE SCALE GENOMIC DNA]</scope>
    <source>
        <strain evidence="6 7">ISO4</strain>
    </source>
</reference>
<proteinExistence type="inferred from homology"/>
<dbReference type="Proteomes" id="UP000644441">
    <property type="component" value="Unassembled WGS sequence"/>
</dbReference>
<dbReference type="InterPro" id="IPR052028">
    <property type="entry name" value="HipA_Ser/Thr_kinase"/>
</dbReference>